<dbReference type="GO" id="GO:0003677">
    <property type="term" value="F:DNA binding"/>
    <property type="evidence" value="ECO:0007669"/>
    <property type="project" value="InterPro"/>
</dbReference>
<dbReference type="Pfam" id="PF01381">
    <property type="entry name" value="HTH_3"/>
    <property type="match status" value="1"/>
</dbReference>
<dbReference type="Gene3D" id="1.10.260.40">
    <property type="entry name" value="lambda repressor-like DNA-binding domains"/>
    <property type="match status" value="1"/>
</dbReference>
<dbReference type="PANTHER" id="PTHR35010">
    <property type="entry name" value="BLL4672 PROTEIN-RELATED"/>
    <property type="match status" value="1"/>
</dbReference>
<evidence type="ECO:0000313" key="3">
    <source>
        <dbReference type="Proteomes" id="UP000267164"/>
    </source>
</evidence>
<dbReference type="InterPro" id="IPR041413">
    <property type="entry name" value="MLTR_LBD"/>
</dbReference>
<dbReference type="PROSITE" id="PS50943">
    <property type="entry name" value="HTH_CROC1"/>
    <property type="match status" value="1"/>
</dbReference>
<name>A0A386ZG54_9NOCA</name>
<evidence type="ECO:0000259" key="1">
    <source>
        <dbReference type="PROSITE" id="PS50943"/>
    </source>
</evidence>
<dbReference type="OrthoDB" id="4565847at2"/>
<dbReference type="PANTHER" id="PTHR35010:SF2">
    <property type="entry name" value="BLL4672 PROTEIN"/>
    <property type="match status" value="1"/>
</dbReference>
<keyword evidence="3" id="KW-1185">Reference proteome</keyword>
<evidence type="ECO:0000313" key="2">
    <source>
        <dbReference type="EMBL" id="AYF76571.1"/>
    </source>
</evidence>
<dbReference type="Gene3D" id="3.30.450.180">
    <property type="match status" value="1"/>
</dbReference>
<dbReference type="SUPFAM" id="SSF47413">
    <property type="entry name" value="lambda repressor-like DNA-binding domains"/>
    <property type="match status" value="1"/>
</dbReference>
<gene>
    <name evidence="2" type="ORF">D7D52_25240</name>
</gene>
<proteinExistence type="predicted"/>
<dbReference type="EMBL" id="CP032568">
    <property type="protein sequence ID" value="AYF76571.1"/>
    <property type="molecule type" value="Genomic_DNA"/>
</dbReference>
<reference evidence="2 3" key="1">
    <citation type="submission" date="2018-09" db="EMBL/GenBank/DDBJ databases">
        <title>Nocardia yunnanensis sp. nov., an actinomycete isolated from a soil sample.</title>
        <authorList>
            <person name="Zhang J."/>
        </authorList>
    </citation>
    <scope>NUCLEOTIDE SEQUENCE [LARGE SCALE GENOMIC DNA]</scope>
    <source>
        <strain evidence="2 3">CFHS0054</strain>
    </source>
</reference>
<organism evidence="2 3">
    <name type="scientific">Nocardia yunnanensis</name>
    <dbReference type="NCBI Taxonomy" id="2382165"/>
    <lineage>
        <taxon>Bacteria</taxon>
        <taxon>Bacillati</taxon>
        <taxon>Actinomycetota</taxon>
        <taxon>Actinomycetes</taxon>
        <taxon>Mycobacteriales</taxon>
        <taxon>Nocardiaceae</taxon>
        <taxon>Nocardia</taxon>
    </lineage>
</organism>
<dbReference type="AlphaFoldDB" id="A0A386ZG54"/>
<protein>
    <submittedName>
        <fullName evidence="2">XRE family transcriptional regulator</fullName>
    </submittedName>
</protein>
<dbReference type="KEGG" id="nyu:D7D52_25240"/>
<dbReference type="InterPro" id="IPR001387">
    <property type="entry name" value="Cro/C1-type_HTH"/>
</dbReference>
<dbReference type="SMART" id="SM00530">
    <property type="entry name" value="HTH_XRE"/>
    <property type="match status" value="1"/>
</dbReference>
<dbReference type="Proteomes" id="UP000267164">
    <property type="component" value="Chromosome"/>
</dbReference>
<sequence>MADNLFGEYIRQRREDAWLTRTELARKANLSVSLIEKIELGTRPPTLHSLQILFDQLDVSPMYRKHILDLGLPGLFGSPPATAAPGADDLADLAALADPASFYTLPLFTIVAANAAHQRTFPGLGPGMSFVEWLFVEPLARKVIVEWRKEAHRCLHSIRQLAPNIATDTQVSGLVRRCHTAAEWDELWNSKPRNDFDGRIFVRDLNSRQTKRLRVRIYSPEYPQRAWWFCRLIALPHKGLRARDPIS</sequence>
<dbReference type="InterPro" id="IPR010982">
    <property type="entry name" value="Lambda_DNA-bd_dom_sf"/>
</dbReference>
<feature type="domain" description="HTH cro/C1-type" evidence="1">
    <location>
        <begin position="10"/>
        <end position="64"/>
    </location>
</feature>
<dbReference type="CDD" id="cd00093">
    <property type="entry name" value="HTH_XRE"/>
    <property type="match status" value="1"/>
</dbReference>
<dbReference type="RefSeq" id="WP_120740215.1">
    <property type="nucleotide sequence ID" value="NZ_CP032568.1"/>
</dbReference>
<accession>A0A386ZG54</accession>
<dbReference type="Pfam" id="PF17765">
    <property type="entry name" value="MLTR_LBD"/>
    <property type="match status" value="1"/>
</dbReference>